<evidence type="ECO:0000256" key="10">
    <source>
        <dbReference type="ARBA" id="ARBA00029605"/>
    </source>
</evidence>
<dbReference type="InterPro" id="IPR029058">
    <property type="entry name" value="AB_hydrolase_fold"/>
</dbReference>
<evidence type="ECO:0000256" key="4">
    <source>
        <dbReference type="ARBA" id="ARBA00010088"/>
    </source>
</evidence>
<evidence type="ECO:0000256" key="1">
    <source>
        <dbReference type="ARBA" id="ARBA00001585"/>
    </source>
</evidence>
<keyword evidence="7" id="KW-0963">Cytoplasm</keyword>
<evidence type="ECO:0000256" key="7">
    <source>
        <dbReference type="ARBA" id="ARBA00022490"/>
    </source>
</evidence>
<dbReference type="EC" id="3.4.11.5" evidence="5"/>
<evidence type="ECO:0000256" key="8">
    <source>
        <dbReference type="ARBA" id="ARBA00022670"/>
    </source>
</evidence>
<dbReference type="PANTHER" id="PTHR43722">
    <property type="entry name" value="PROLINE IMINOPEPTIDASE"/>
    <property type="match status" value="1"/>
</dbReference>
<sequence length="318" mass="35494">MKKSMPRLTAKNAISFQGYLPINGIQQWVQIEGQETTNPLLFIIHGGPASTYSMFTEATRFFSTTFTVVHWDQRGAGKTYLKQPVMPDNLQTLVNDGLALTKQLKGAFPGVQIVLLGSSIGSIIANLMVQQAESSFAAYIATEQMTSRSHQIAFNQTLFDSKKHVLKTAWLNKLPYAASTWSAKQIAQFTIFSALQHTDVPNMVTDLFIKNLLHAYGLNIKAWLAFCRGLIASRQAIQPELDSFDYNRLFSKTSIPFVVFQGSHDPITPTAATQAYFNQVQAPYKRMIIVPNSGHLCFFSNPKFFLAELTKQVTPLIS</sequence>
<comment type="catalytic activity">
    <reaction evidence="1">
        <text>Release of N-terminal proline from a peptide.</text>
        <dbReference type="EC" id="3.4.11.5"/>
    </reaction>
</comment>
<dbReference type="Pfam" id="PF00561">
    <property type="entry name" value="Abhydrolase_1"/>
    <property type="match status" value="1"/>
</dbReference>
<reference evidence="13" key="1">
    <citation type="submission" date="2024-06" db="EMBL/GenBank/DDBJ databases">
        <authorList>
            <person name="Chang H.C."/>
            <person name="Mun S.Y."/>
        </authorList>
    </citation>
    <scope>NUCLEOTIDE SEQUENCE [LARGE SCALE GENOMIC DNA]</scope>
    <source>
        <strain evidence="13">KT1</strain>
    </source>
</reference>
<evidence type="ECO:0000256" key="5">
    <source>
        <dbReference type="ARBA" id="ARBA00012568"/>
    </source>
</evidence>
<proteinExistence type="inferred from homology"/>
<protein>
    <recommendedName>
        <fullName evidence="5">prolyl aminopeptidase</fullName>
        <ecNumber evidence="5">3.4.11.5</ecNumber>
    </recommendedName>
    <alternativeName>
        <fullName evidence="10">Prolyl aminopeptidase</fullName>
    </alternativeName>
</protein>
<evidence type="ECO:0000256" key="6">
    <source>
        <dbReference type="ARBA" id="ARBA00022438"/>
    </source>
</evidence>
<dbReference type="InterPro" id="IPR005944">
    <property type="entry name" value="Pro_iminopeptidase"/>
</dbReference>
<dbReference type="RefSeq" id="WP_320531930.1">
    <property type="nucleotide sequence ID" value="NZ_CP104778.1"/>
</dbReference>
<keyword evidence="6" id="KW-0031">Aminopeptidase</keyword>
<dbReference type="SUPFAM" id="SSF53474">
    <property type="entry name" value="alpha/beta-Hydrolases"/>
    <property type="match status" value="1"/>
</dbReference>
<organism evidence="12 13">
    <name type="scientific">Pediococcus inopinatus</name>
    <dbReference type="NCBI Taxonomy" id="114090"/>
    <lineage>
        <taxon>Bacteria</taxon>
        <taxon>Bacillati</taxon>
        <taxon>Bacillota</taxon>
        <taxon>Bacilli</taxon>
        <taxon>Lactobacillales</taxon>
        <taxon>Lactobacillaceae</taxon>
        <taxon>Pediococcus</taxon>
    </lineage>
</organism>
<accession>A0ABZ0Q5M1</accession>
<comment type="subcellular location">
    <subcellularLocation>
        <location evidence="2">Cell envelope</location>
    </subcellularLocation>
    <subcellularLocation>
        <location evidence="3">Cytoplasm</location>
    </subcellularLocation>
</comment>
<evidence type="ECO:0000256" key="3">
    <source>
        <dbReference type="ARBA" id="ARBA00004496"/>
    </source>
</evidence>
<evidence type="ECO:0000313" key="13">
    <source>
        <dbReference type="Proteomes" id="UP001302696"/>
    </source>
</evidence>
<evidence type="ECO:0000256" key="2">
    <source>
        <dbReference type="ARBA" id="ARBA00004196"/>
    </source>
</evidence>
<gene>
    <name evidence="12" type="ORF">N6G96_03345</name>
</gene>
<feature type="domain" description="AB hydrolase-1" evidence="11">
    <location>
        <begin position="39"/>
        <end position="302"/>
    </location>
</feature>
<keyword evidence="13" id="KW-1185">Reference proteome</keyword>
<dbReference type="InterPro" id="IPR000073">
    <property type="entry name" value="AB_hydrolase_1"/>
</dbReference>
<name>A0ABZ0Q5M1_9LACO</name>
<dbReference type="PRINTS" id="PR00793">
    <property type="entry name" value="PROAMNOPTASE"/>
</dbReference>
<dbReference type="Proteomes" id="UP001302696">
    <property type="component" value="Chromosome"/>
</dbReference>
<dbReference type="Gene3D" id="3.40.50.1820">
    <property type="entry name" value="alpha/beta hydrolase"/>
    <property type="match status" value="1"/>
</dbReference>
<evidence type="ECO:0000313" key="12">
    <source>
        <dbReference type="EMBL" id="WPC22269.1"/>
    </source>
</evidence>
<dbReference type="EMBL" id="CP104778">
    <property type="protein sequence ID" value="WPC22269.1"/>
    <property type="molecule type" value="Genomic_DNA"/>
</dbReference>
<dbReference type="PANTHER" id="PTHR43722:SF1">
    <property type="entry name" value="PROLINE IMINOPEPTIDASE"/>
    <property type="match status" value="1"/>
</dbReference>
<evidence type="ECO:0000259" key="11">
    <source>
        <dbReference type="Pfam" id="PF00561"/>
    </source>
</evidence>
<evidence type="ECO:0000256" key="9">
    <source>
        <dbReference type="ARBA" id="ARBA00022801"/>
    </source>
</evidence>
<dbReference type="InterPro" id="IPR002410">
    <property type="entry name" value="Peptidase_S33"/>
</dbReference>
<keyword evidence="8" id="KW-0645">Protease</keyword>
<dbReference type="GO" id="GO:0016787">
    <property type="term" value="F:hydrolase activity"/>
    <property type="evidence" value="ECO:0007669"/>
    <property type="project" value="UniProtKB-KW"/>
</dbReference>
<comment type="similarity">
    <text evidence="4">Belongs to the peptidase S33 family.</text>
</comment>
<keyword evidence="9 12" id="KW-0378">Hydrolase</keyword>